<dbReference type="Pfam" id="PF13439">
    <property type="entry name" value="Glyco_transf_4"/>
    <property type="match status" value="1"/>
</dbReference>
<dbReference type="SUPFAM" id="SSF53756">
    <property type="entry name" value="UDP-Glycosyltransferase/glycogen phosphorylase"/>
    <property type="match status" value="1"/>
</dbReference>
<dbReference type="Proteomes" id="UP001501243">
    <property type="component" value="Unassembled WGS sequence"/>
</dbReference>
<dbReference type="EMBL" id="BAABGQ010000004">
    <property type="protein sequence ID" value="GAA4495761.1"/>
    <property type="molecule type" value="Genomic_DNA"/>
</dbReference>
<evidence type="ECO:0000313" key="3">
    <source>
        <dbReference type="Proteomes" id="UP001501243"/>
    </source>
</evidence>
<organism evidence="2 3">
    <name type="scientific">Hymenobacter ginsengisoli</name>
    <dbReference type="NCBI Taxonomy" id="1051626"/>
    <lineage>
        <taxon>Bacteria</taxon>
        <taxon>Pseudomonadati</taxon>
        <taxon>Bacteroidota</taxon>
        <taxon>Cytophagia</taxon>
        <taxon>Cytophagales</taxon>
        <taxon>Hymenobacteraceae</taxon>
        <taxon>Hymenobacter</taxon>
    </lineage>
</organism>
<dbReference type="RefSeq" id="WP_208132399.1">
    <property type="nucleotide sequence ID" value="NZ_BAABGQ010000004.1"/>
</dbReference>
<comment type="caution">
    <text evidence="2">The sequence shown here is derived from an EMBL/GenBank/DDBJ whole genome shotgun (WGS) entry which is preliminary data.</text>
</comment>
<evidence type="ECO:0000313" key="2">
    <source>
        <dbReference type="EMBL" id="GAA4495761.1"/>
    </source>
</evidence>
<dbReference type="Pfam" id="PF13692">
    <property type="entry name" value="Glyco_trans_1_4"/>
    <property type="match status" value="1"/>
</dbReference>
<gene>
    <name evidence="2" type="ORF">GCM10023172_07970</name>
</gene>
<dbReference type="CDD" id="cd03811">
    <property type="entry name" value="GT4_GT28_WabH-like"/>
    <property type="match status" value="1"/>
</dbReference>
<feature type="domain" description="Glycosyltransferase subfamily 4-like N-terminal" evidence="1">
    <location>
        <begin position="32"/>
        <end position="194"/>
    </location>
</feature>
<name>A0ABP8Q0W0_9BACT</name>
<accession>A0ABP8Q0W0</accession>
<keyword evidence="3" id="KW-1185">Reference proteome</keyword>
<sequence length="430" mass="47484">MLLLVVGSYILSFSTSIVPTDAILLLIPNLGMGGAQRVFHDHSVELAKRYTVTEAVFNLEGGDAYPSGNPVVSLEVSGGGGALEKTQNFWRRVKELRRLREKKRPAVVVSHLEGADYVNLLSGGPGKIVLCIHGSKLHDANINGPVGWLRKRILMPWLYNRADAIVTVSRDIKPELVDFFGVKAEKILTINNFFEVADVEAKAQELLSLAEQAVYASAPVLVTSGRLTRQKNQVPLLTVFAHLLRQQPAKLVFVGDGELRDDIVGAARQRGLRVYEAWSSAGLSTEYDVYFMGMQTNPFKYIKPATLFVFPSAWEGFPMALGEAMICGIPVVSTDCPTGPREMLAPTTTAPALALRHAEWAEFGVLMPMLTNETTQLADEAVWTTTLLQLLADKGARQRLGQAARRRMNDFTRERIAGQWVQLLEDVIRK</sequence>
<protein>
    <submittedName>
        <fullName evidence="2">Glycosyltransferase</fullName>
    </submittedName>
</protein>
<proteinExistence type="predicted"/>
<reference evidence="3" key="1">
    <citation type="journal article" date="2019" name="Int. J. Syst. Evol. Microbiol.">
        <title>The Global Catalogue of Microorganisms (GCM) 10K type strain sequencing project: providing services to taxonomists for standard genome sequencing and annotation.</title>
        <authorList>
            <consortium name="The Broad Institute Genomics Platform"/>
            <consortium name="The Broad Institute Genome Sequencing Center for Infectious Disease"/>
            <person name="Wu L."/>
            <person name="Ma J."/>
        </authorList>
    </citation>
    <scope>NUCLEOTIDE SEQUENCE [LARGE SCALE GENOMIC DNA]</scope>
    <source>
        <strain evidence="3">JCM 17841</strain>
    </source>
</reference>
<evidence type="ECO:0000259" key="1">
    <source>
        <dbReference type="Pfam" id="PF13439"/>
    </source>
</evidence>
<dbReference type="PANTHER" id="PTHR12526">
    <property type="entry name" value="GLYCOSYLTRANSFERASE"/>
    <property type="match status" value="1"/>
</dbReference>
<dbReference type="Gene3D" id="3.40.50.2000">
    <property type="entry name" value="Glycogen Phosphorylase B"/>
    <property type="match status" value="2"/>
</dbReference>
<dbReference type="InterPro" id="IPR028098">
    <property type="entry name" value="Glyco_trans_4-like_N"/>
</dbReference>